<dbReference type="GO" id="GO:0006935">
    <property type="term" value="P:chemotaxis"/>
    <property type="evidence" value="ECO:0007669"/>
    <property type="project" value="UniProtKB-KW"/>
</dbReference>
<dbReference type="Gene3D" id="6.10.340.10">
    <property type="match status" value="1"/>
</dbReference>
<protein>
    <submittedName>
        <fullName evidence="13">Methyl-accepting chemotaxis sensory transducer</fullName>
    </submittedName>
</protein>
<evidence type="ECO:0000256" key="8">
    <source>
        <dbReference type="ARBA" id="ARBA00029447"/>
    </source>
</evidence>
<feature type="transmembrane region" description="Helical" evidence="10">
    <location>
        <begin position="277"/>
        <end position="298"/>
    </location>
</feature>
<dbReference type="InterPro" id="IPR003660">
    <property type="entry name" value="HAMP_dom"/>
</dbReference>
<dbReference type="PANTHER" id="PTHR32089">
    <property type="entry name" value="METHYL-ACCEPTING CHEMOTAXIS PROTEIN MCPB"/>
    <property type="match status" value="1"/>
</dbReference>
<dbReference type="InterPro" id="IPR029151">
    <property type="entry name" value="Sensor-like_sf"/>
</dbReference>
<dbReference type="SUPFAM" id="SSF58104">
    <property type="entry name" value="Methyl-accepting chemotaxis protein (MCP) signaling domain"/>
    <property type="match status" value="1"/>
</dbReference>
<evidence type="ECO:0000256" key="9">
    <source>
        <dbReference type="PROSITE-ProRule" id="PRU00284"/>
    </source>
</evidence>
<name>H6N9M9_9BACL</name>
<dbReference type="PANTHER" id="PTHR32089:SF112">
    <property type="entry name" value="LYSOZYME-LIKE PROTEIN-RELATED"/>
    <property type="match status" value="1"/>
</dbReference>
<dbReference type="STRING" id="1116391.PM3016_1256"/>
<dbReference type="Pfam" id="PF00015">
    <property type="entry name" value="MCPsignal"/>
    <property type="match status" value="1"/>
</dbReference>
<organism evidence="13 14">
    <name type="scientific">Paenibacillus mucilaginosus 3016</name>
    <dbReference type="NCBI Taxonomy" id="1116391"/>
    <lineage>
        <taxon>Bacteria</taxon>
        <taxon>Bacillati</taxon>
        <taxon>Bacillota</taxon>
        <taxon>Bacilli</taxon>
        <taxon>Bacillales</taxon>
        <taxon>Paenibacillaceae</taxon>
        <taxon>Paenibacillus</taxon>
    </lineage>
</organism>
<evidence type="ECO:0000256" key="5">
    <source>
        <dbReference type="ARBA" id="ARBA00022989"/>
    </source>
</evidence>
<dbReference type="Proteomes" id="UP000007523">
    <property type="component" value="Chromosome"/>
</dbReference>
<accession>H6N9M9</accession>
<evidence type="ECO:0000313" key="13">
    <source>
        <dbReference type="EMBL" id="AFC28186.1"/>
    </source>
</evidence>
<dbReference type="RefSeq" id="WP_014368829.1">
    <property type="nucleotide sequence ID" value="NC_016935.1"/>
</dbReference>
<evidence type="ECO:0000256" key="4">
    <source>
        <dbReference type="ARBA" id="ARBA00022692"/>
    </source>
</evidence>
<feature type="domain" description="Methyl-accepting transducer" evidence="11">
    <location>
        <begin position="370"/>
        <end position="627"/>
    </location>
</feature>
<gene>
    <name evidence="13" type="ORF">PM3016_1256</name>
</gene>
<dbReference type="InterPro" id="IPR033479">
    <property type="entry name" value="dCache_1"/>
</dbReference>
<dbReference type="PROSITE" id="PS50111">
    <property type="entry name" value="CHEMOTAXIS_TRANSDUC_2"/>
    <property type="match status" value="1"/>
</dbReference>
<dbReference type="CDD" id="cd12914">
    <property type="entry name" value="PDC1_DGC_like"/>
    <property type="match status" value="1"/>
</dbReference>
<keyword evidence="7 9" id="KW-0807">Transducer</keyword>
<dbReference type="HOGENOM" id="CLU_000445_107_19_9"/>
<dbReference type="AlphaFoldDB" id="H6N9M9"/>
<dbReference type="GO" id="GO:0007165">
    <property type="term" value="P:signal transduction"/>
    <property type="evidence" value="ECO:0007669"/>
    <property type="project" value="UniProtKB-KW"/>
</dbReference>
<dbReference type="SUPFAM" id="SSF103190">
    <property type="entry name" value="Sensory domain-like"/>
    <property type="match status" value="1"/>
</dbReference>
<dbReference type="InterPro" id="IPR004089">
    <property type="entry name" value="MCPsignal_dom"/>
</dbReference>
<dbReference type="SMART" id="SM00304">
    <property type="entry name" value="HAMP"/>
    <property type="match status" value="1"/>
</dbReference>
<evidence type="ECO:0000256" key="6">
    <source>
        <dbReference type="ARBA" id="ARBA00023136"/>
    </source>
</evidence>
<keyword evidence="3" id="KW-0145">Chemotaxis</keyword>
<evidence type="ECO:0000256" key="3">
    <source>
        <dbReference type="ARBA" id="ARBA00022500"/>
    </source>
</evidence>
<dbReference type="KEGG" id="pmq:PM3016_1256"/>
<keyword evidence="4 10" id="KW-0812">Transmembrane</keyword>
<reference evidence="13 14" key="1">
    <citation type="journal article" date="2012" name="J. Bacteriol.">
        <title>Complete Genome Sequence of Paenibacillus mucilaginosus 3016, a Bacterium Functional as Microbial Fertilizer.</title>
        <authorList>
            <person name="Ma M."/>
            <person name="Wang Z."/>
            <person name="Li L."/>
            <person name="Jiang X."/>
            <person name="Guan D."/>
            <person name="Cao F."/>
            <person name="Chen H."/>
            <person name="Wang X."/>
            <person name="Shen D."/>
            <person name="Du B."/>
            <person name="Li J."/>
        </authorList>
    </citation>
    <scope>NUCLEOTIDE SEQUENCE [LARGE SCALE GENOMIC DNA]</scope>
    <source>
        <strain evidence="13 14">3016</strain>
    </source>
</reference>
<dbReference type="EMBL" id="CP003235">
    <property type="protein sequence ID" value="AFC28186.1"/>
    <property type="molecule type" value="Genomic_DNA"/>
</dbReference>
<dbReference type="SMART" id="SM00283">
    <property type="entry name" value="MA"/>
    <property type="match status" value="1"/>
</dbReference>
<dbReference type="Pfam" id="PF00672">
    <property type="entry name" value="HAMP"/>
    <property type="match status" value="1"/>
</dbReference>
<sequence length="656" mass="70705">MRLKNKLALLLLTICAVPLILSSVMSIHSTFENEKAHAIERNSALSREVDLEITSLINHNMGTLKLLAQDPVIRSMNTIEIKKVLEEALQVSPEFKSGIVLTNTSGMQIVRSGDGTLNNISDRQFYQDALNGKAEVISEILVSKQSGQLITVLAAPVYDHPGGKIIGVIQGSMDVTKLIEFVQQRSKDGATVFVADEKGKLIAHPTIQLSKAEDRIDLSQTEFMKDALAGNKGSVEMANPKRERVITSYLRNQATGWIVSTEVPLSLVEAGGWKETIFSTVFLLIVLVIVIVVAVIVARKATKPILEISEMTQSIAVGNLTGKLIVRSQDEIGQLAQSINSMLDSLRTIVYNIQRQSSDVSGHAVGLSSTSVQIAHSSQEVATAASESATGVTNQSEELTHILNSVNDFSQAINHIYDSMESVKRGSELTERLSNDGSQRLKQLEESIQGVESSFAGLVKTLGDLDQNVNKIGHIANEIKTISDQTNMLSLNASIEAARAGEAGKGFAVVAQEVKKLADQSKHLTGSIEEIVSSVTTDATAAVQSSEAMNHKLALQIQTVEHMSAAFVAILKSVMETTPQLKRSVDATNRAILQKDDIVGRIESISAIAEQTSAATEEMAASAEELTATTQEIAAVGENLKSVSAELEECIKIFRV</sequence>
<feature type="domain" description="HAMP" evidence="12">
    <location>
        <begin position="299"/>
        <end position="351"/>
    </location>
</feature>
<keyword evidence="2" id="KW-1003">Cell membrane</keyword>
<keyword evidence="6 10" id="KW-0472">Membrane</keyword>
<dbReference type="CDD" id="cd06225">
    <property type="entry name" value="HAMP"/>
    <property type="match status" value="1"/>
</dbReference>
<dbReference type="Gene3D" id="3.30.450.20">
    <property type="entry name" value="PAS domain"/>
    <property type="match status" value="2"/>
</dbReference>
<dbReference type="CDD" id="cd18774">
    <property type="entry name" value="PDC2_HK_sensor"/>
    <property type="match status" value="1"/>
</dbReference>
<proteinExistence type="inferred from homology"/>
<dbReference type="PROSITE" id="PS50885">
    <property type="entry name" value="HAMP"/>
    <property type="match status" value="1"/>
</dbReference>
<evidence type="ECO:0000256" key="7">
    <source>
        <dbReference type="ARBA" id="ARBA00023224"/>
    </source>
</evidence>
<comment type="similarity">
    <text evidence="8">Belongs to the methyl-accepting chemotaxis (MCP) protein family.</text>
</comment>
<comment type="subcellular location">
    <subcellularLocation>
        <location evidence="1">Cell membrane</location>
        <topology evidence="1">Multi-pass membrane protein</topology>
    </subcellularLocation>
</comment>
<keyword evidence="5 10" id="KW-1133">Transmembrane helix</keyword>
<evidence type="ECO:0000259" key="11">
    <source>
        <dbReference type="PROSITE" id="PS50111"/>
    </source>
</evidence>
<evidence type="ECO:0000259" key="12">
    <source>
        <dbReference type="PROSITE" id="PS50885"/>
    </source>
</evidence>
<keyword evidence="14" id="KW-1185">Reference proteome</keyword>
<evidence type="ECO:0000256" key="2">
    <source>
        <dbReference type="ARBA" id="ARBA00022475"/>
    </source>
</evidence>
<evidence type="ECO:0000313" key="14">
    <source>
        <dbReference type="Proteomes" id="UP000007523"/>
    </source>
</evidence>
<dbReference type="Gene3D" id="1.10.287.950">
    <property type="entry name" value="Methyl-accepting chemotaxis protein"/>
    <property type="match status" value="1"/>
</dbReference>
<evidence type="ECO:0000256" key="1">
    <source>
        <dbReference type="ARBA" id="ARBA00004651"/>
    </source>
</evidence>
<dbReference type="GO" id="GO:0005886">
    <property type="term" value="C:plasma membrane"/>
    <property type="evidence" value="ECO:0007669"/>
    <property type="project" value="UniProtKB-SubCell"/>
</dbReference>
<evidence type="ECO:0000256" key="10">
    <source>
        <dbReference type="SAM" id="Phobius"/>
    </source>
</evidence>
<dbReference type="Pfam" id="PF02743">
    <property type="entry name" value="dCache_1"/>
    <property type="match status" value="1"/>
</dbReference>